<dbReference type="OrthoDB" id="4860686at2759"/>
<gene>
    <name evidence="2" type="ORF">F5X68DRAFT_226283</name>
</gene>
<feature type="signal peptide" evidence="1">
    <location>
        <begin position="1"/>
        <end position="18"/>
    </location>
</feature>
<evidence type="ECO:0000256" key="1">
    <source>
        <dbReference type="SAM" id="SignalP"/>
    </source>
</evidence>
<evidence type="ECO:0000313" key="3">
    <source>
        <dbReference type="Proteomes" id="UP000770015"/>
    </source>
</evidence>
<dbReference type="AlphaFoldDB" id="A0A9P8VNS8"/>
<reference evidence="2" key="1">
    <citation type="journal article" date="2021" name="Nat. Commun.">
        <title>Genetic determinants of endophytism in the Arabidopsis root mycobiome.</title>
        <authorList>
            <person name="Mesny F."/>
            <person name="Miyauchi S."/>
            <person name="Thiergart T."/>
            <person name="Pickel B."/>
            <person name="Atanasova L."/>
            <person name="Karlsson M."/>
            <person name="Huettel B."/>
            <person name="Barry K.W."/>
            <person name="Haridas S."/>
            <person name="Chen C."/>
            <person name="Bauer D."/>
            <person name="Andreopoulos W."/>
            <person name="Pangilinan J."/>
            <person name="LaButti K."/>
            <person name="Riley R."/>
            <person name="Lipzen A."/>
            <person name="Clum A."/>
            <person name="Drula E."/>
            <person name="Henrissat B."/>
            <person name="Kohler A."/>
            <person name="Grigoriev I.V."/>
            <person name="Martin F.M."/>
            <person name="Hacquard S."/>
        </authorList>
    </citation>
    <scope>NUCLEOTIDE SEQUENCE</scope>
    <source>
        <strain evidence="2">MPI-SDFR-AT-0117</strain>
    </source>
</reference>
<proteinExistence type="predicted"/>
<evidence type="ECO:0000313" key="2">
    <source>
        <dbReference type="EMBL" id="KAH6696884.1"/>
    </source>
</evidence>
<comment type="caution">
    <text evidence="2">The sequence shown here is derived from an EMBL/GenBank/DDBJ whole genome shotgun (WGS) entry which is preliminary data.</text>
</comment>
<keyword evidence="3" id="KW-1185">Reference proteome</keyword>
<protein>
    <submittedName>
        <fullName evidence="2">Uncharacterized protein</fullName>
    </submittedName>
</protein>
<feature type="chain" id="PRO_5040422768" evidence="1">
    <location>
        <begin position="19"/>
        <end position="120"/>
    </location>
</feature>
<dbReference type="EMBL" id="JAGSXJ010000001">
    <property type="protein sequence ID" value="KAH6696884.1"/>
    <property type="molecule type" value="Genomic_DNA"/>
</dbReference>
<organism evidence="2 3">
    <name type="scientific">Plectosphaerella plurivora</name>
    <dbReference type="NCBI Taxonomy" id="936078"/>
    <lineage>
        <taxon>Eukaryota</taxon>
        <taxon>Fungi</taxon>
        <taxon>Dikarya</taxon>
        <taxon>Ascomycota</taxon>
        <taxon>Pezizomycotina</taxon>
        <taxon>Sordariomycetes</taxon>
        <taxon>Hypocreomycetidae</taxon>
        <taxon>Glomerellales</taxon>
        <taxon>Plectosphaerellaceae</taxon>
        <taxon>Plectosphaerella</taxon>
    </lineage>
</organism>
<accession>A0A9P8VNS8</accession>
<name>A0A9P8VNS8_9PEZI</name>
<sequence>MRFHLAAVLATLVVTCAAANDAKLVANEYCSFIFFCNRKSAKFHYDGKTYDLNASNGCSYPRHIPGVYEICVDWLADRGHFKVHGEPLHCIDHSKTDIKGCGDFCNVHTFDEQPCRRGNS</sequence>
<keyword evidence="1" id="KW-0732">Signal</keyword>
<dbReference type="Proteomes" id="UP000770015">
    <property type="component" value="Unassembled WGS sequence"/>
</dbReference>